<evidence type="ECO:0000313" key="2">
    <source>
        <dbReference type="Proteomes" id="UP000028349"/>
    </source>
</evidence>
<comment type="caution">
    <text evidence="1">The sequence shown here is derived from an EMBL/GenBank/DDBJ whole genome shotgun (WGS) entry which is preliminary data.</text>
</comment>
<evidence type="ECO:0000313" key="1">
    <source>
        <dbReference type="EMBL" id="KEY18879.1"/>
    </source>
</evidence>
<accession>A0ABR4TYC6</accession>
<dbReference type="Proteomes" id="UP000028349">
    <property type="component" value="Unassembled WGS sequence"/>
</dbReference>
<dbReference type="EMBL" id="JPEP01000002">
    <property type="protein sequence ID" value="KEY18879.1"/>
    <property type="molecule type" value="Genomic_DNA"/>
</dbReference>
<gene>
    <name evidence="1" type="ORF">HY04_10460</name>
</gene>
<reference evidence="1 2" key="1">
    <citation type="submission" date="2014-07" db="EMBL/GenBank/DDBJ databases">
        <authorList>
            <person name="Pisani N.G."/>
            <person name="Newman J.D."/>
        </authorList>
    </citation>
    <scope>NUCLEOTIDE SEQUENCE [LARGE SCALE GENOMIC DNA]</scope>
    <source>
        <strain evidence="1 2">LMG 24720</strain>
    </source>
</reference>
<organism evidence="1 2">
    <name type="scientific">Kaistella antarctica</name>
    <dbReference type="NCBI Taxonomy" id="266748"/>
    <lineage>
        <taxon>Bacteria</taxon>
        <taxon>Pseudomonadati</taxon>
        <taxon>Bacteroidota</taxon>
        <taxon>Flavobacteriia</taxon>
        <taxon>Flavobacteriales</taxon>
        <taxon>Weeksellaceae</taxon>
        <taxon>Chryseobacterium group</taxon>
        <taxon>Kaistella</taxon>
    </lineage>
</organism>
<name>A0ABR4TYC6_9FLAO</name>
<keyword evidence="2" id="KW-1185">Reference proteome</keyword>
<sequence>MFSIIFFEASTGCFFYFSVPLSVAICPCNWSSVINLNFSIRKARIYTTIGAITSVFIPLENFPALLELEALTALISFNRFRLKPMEFSFFPNGLKPVPIDFKTCS</sequence>
<protein>
    <submittedName>
        <fullName evidence="1">Uncharacterized protein</fullName>
    </submittedName>
</protein>
<proteinExistence type="predicted"/>